<feature type="compositionally biased region" description="Low complexity" evidence="4">
    <location>
        <begin position="159"/>
        <end position="169"/>
    </location>
</feature>
<keyword evidence="6" id="KW-1185">Reference proteome</keyword>
<dbReference type="InterPro" id="IPR023803">
    <property type="entry name" value="Ribosomal_bS16_dom_sf"/>
</dbReference>
<dbReference type="EMBL" id="JAUEPH010000005">
    <property type="protein sequence ID" value="MDN3204976.1"/>
    <property type="molecule type" value="Genomic_DNA"/>
</dbReference>
<dbReference type="GO" id="GO:0005840">
    <property type="term" value="C:ribosome"/>
    <property type="evidence" value="ECO:0007669"/>
    <property type="project" value="UniProtKB-KW"/>
</dbReference>
<dbReference type="InterPro" id="IPR020592">
    <property type="entry name" value="Ribosomal_bS16_CS"/>
</dbReference>
<dbReference type="PANTHER" id="PTHR12919">
    <property type="entry name" value="30S RIBOSOMAL PROTEIN S16"/>
    <property type="match status" value="1"/>
</dbReference>
<comment type="caution">
    <text evidence="5">The sequence shown here is derived from an EMBL/GenBank/DDBJ whole genome shotgun (WGS) entry which is preliminary data.</text>
</comment>
<dbReference type="SUPFAM" id="SSF54565">
    <property type="entry name" value="Ribosomal protein S16"/>
    <property type="match status" value="1"/>
</dbReference>
<organism evidence="5 6">
    <name type="scientific">Algoriphagus sediminis</name>
    <dbReference type="NCBI Taxonomy" id="3057113"/>
    <lineage>
        <taxon>Bacteria</taxon>
        <taxon>Pseudomonadati</taxon>
        <taxon>Bacteroidota</taxon>
        <taxon>Cytophagia</taxon>
        <taxon>Cytophagales</taxon>
        <taxon>Cyclobacteriaceae</taxon>
        <taxon>Algoriphagus</taxon>
    </lineage>
</organism>
<dbReference type="NCBIfam" id="NF011094">
    <property type="entry name" value="PRK14521.1"/>
    <property type="match status" value="1"/>
</dbReference>
<reference evidence="5" key="1">
    <citation type="submission" date="2023-06" db="EMBL/GenBank/DDBJ databases">
        <title>Robiginitalea aurantiacus sp. nov. and Algoriphagus sediminis sp. nov., isolated from coastal sediment.</title>
        <authorList>
            <person name="Zhou Z.Y."/>
            <person name="An J."/>
            <person name="Jia Y.W."/>
            <person name="Du Z.J."/>
        </authorList>
    </citation>
    <scope>NUCLEOTIDE SEQUENCE</scope>
    <source>
        <strain evidence="5">C2-7</strain>
    </source>
</reference>
<evidence type="ECO:0000256" key="2">
    <source>
        <dbReference type="ARBA" id="ARBA00023274"/>
    </source>
</evidence>
<dbReference type="PANTHER" id="PTHR12919:SF20">
    <property type="entry name" value="SMALL RIBOSOMAL SUBUNIT PROTEIN BS16M"/>
    <property type="match status" value="1"/>
</dbReference>
<dbReference type="RefSeq" id="WP_290000821.1">
    <property type="nucleotide sequence ID" value="NZ_JAUEPH010000005.1"/>
</dbReference>
<dbReference type="HAMAP" id="MF_00385">
    <property type="entry name" value="Ribosomal_bS16"/>
    <property type="match status" value="1"/>
</dbReference>
<dbReference type="NCBIfam" id="TIGR00002">
    <property type="entry name" value="S16"/>
    <property type="match status" value="1"/>
</dbReference>
<proteinExistence type="inferred from homology"/>
<evidence type="ECO:0000256" key="1">
    <source>
        <dbReference type="ARBA" id="ARBA00022980"/>
    </source>
</evidence>
<sequence length="248" mass="26782">MSVKIRLARRGRKKMAIYDVVVADARAPRDGRFIEKIGTYNPNTDPASININNERALKWLLNGAQPTDTVKAMLSYRGVMLKKHLQVGVLKGAITQEQADAKFEAWLNEKEAKIAGKAESIQKTKQDLRDKALAAEAAKNQARLDAIKAREEEAQAAIAAEEAAAAAEAGDVEAPVEEAPAEKAEATETTEEKVEETPAEEPVKDEAPVAEAEEAKAEEPAAEETPAEEPAKEEAPKASSEDEDKAKA</sequence>
<dbReference type="Proteomes" id="UP001171916">
    <property type="component" value="Unassembled WGS sequence"/>
</dbReference>
<dbReference type="Gene3D" id="3.30.1320.10">
    <property type="match status" value="1"/>
</dbReference>
<dbReference type="PROSITE" id="PS00732">
    <property type="entry name" value="RIBOSOMAL_S16"/>
    <property type="match status" value="1"/>
</dbReference>
<name>A0ABT7YEM3_9BACT</name>
<evidence type="ECO:0000313" key="5">
    <source>
        <dbReference type="EMBL" id="MDN3204976.1"/>
    </source>
</evidence>
<keyword evidence="1 3" id="KW-0689">Ribosomal protein</keyword>
<protein>
    <recommendedName>
        <fullName evidence="3">Small ribosomal subunit protein bS16</fullName>
    </recommendedName>
</protein>
<comment type="similarity">
    <text evidence="3">Belongs to the bacterial ribosomal protein bS16 family.</text>
</comment>
<dbReference type="Pfam" id="PF00886">
    <property type="entry name" value="Ribosomal_S16"/>
    <property type="match status" value="1"/>
</dbReference>
<feature type="region of interest" description="Disordered" evidence="4">
    <location>
        <begin position="159"/>
        <end position="248"/>
    </location>
</feature>
<gene>
    <name evidence="3" type="primary">rpsP</name>
    <name evidence="5" type="ORF">QVH07_12500</name>
</gene>
<feature type="compositionally biased region" description="Basic and acidic residues" evidence="4">
    <location>
        <begin position="229"/>
        <end position="248"/>
    </location>
</feature>
<evidence type="ECO:0000256" key="4">
    <source>
        <dbReference type="SAM" id="MobiDB-lite"/>
    </source>
</evidence>
<evidence type="ECO:0000256" key="3">
    <source>
        <dbReference type="HAMAP-Rule" id="MF_00385"/>
    </source>
</evidence>
<accession>A0ABT7YEM3</accession>
<feature type="compositionally biased region" description="Basic and acidic residues" evidence="4">
    <location>
        <begin position="180"/>
        <end position="219"/>
    </location>
</feature>
<keyword evidence="2 3" id="KW-0687">Ribonucleoprotein</keyword>
<evidence type="ECO:0000313" key="6">
    <source>
        <dbReference type="Proteomes" id="UP001171916"/>
    </source>
</evidence>
<dbReference type="InterPro" id="IPR000307">
    <property type="entry name" value="Ribosomal_bS16"/>
</dbReference>